<accession>A0A4S8KCR3</accession>
<feature type="compositionally biased region" description="Low complexity" evidence="1">
    <location>
        <begin position="39"/>
        <end position="52"/>
    </location>
</feature>
<reference evidence="2 3" key="1">
    <citation type="journal article" date="2019" name="Nat. Plants">
        <title>Genome sequencing of Musa balbisiana reveals subgenome evolution and function divergence in polyploid bananas.</title>
        <authorList>
            <person name="Yao X."/>
        </authorList>
    </citation>
    <scope>NUCLEOTIDE SEQUENCE [LARGE SCALE GENOMIC DNA]</scope>
    <source>
        <strain evidence="3">cv. DH-PKW</strain>
        <tissue evidence="2">Leaves</tissue>
    </source>
</reference>
<proteinExistence type="predicted"/>
<feature type="region of interest" description="Disordered" evidence="1">
    <location>
        <begin position="19"/>
        <end position="53"/>
    </location>
</feature>
<evidence type="ECO:0000313" key="3">
    <source>
        <dbReference type="Proteomes" id="UP000317650"/>
    </source>
</evidence>
<evidence type="ECO:0000256" key="1">
    <source>
        <dbReference type="SAM" id="MobiDB-lite"/>
    </source>
</evidence>
<dbReference type="EMBL" id="PYDT01000001">
    <property type="protein sequence ID" value="THU72962.1"/>
    <property type="molecule type" value="Genomic_DNA"/>
</dbReference>
<feature type="compositionally biased region" description="Basic residues" evidence="1">
    <location>
        <begin position="76"/>
        <end position="87"/>
    </location>
</feature>
<comment type="caution">
    <text evidence="2">The sequence shown here is derived from an EMBL/GenBank/DDBJ whole genome shotgun (WGS) entry which is preliminary data.</text>
</comment>
<feature type="region of interest" description="Disordered" evidence="1">
    <location>
        <begin position="69"/>
        <end position="99"/>
    </location>
</feature>
<organism evidence="2 3">
    <name type="scientific">Musa balbisiana</name>
    <name type="common">Banana</name>
    <dbReference type="NCBI Taxonomy" id="52838"/>
    <lineage>
        <taxon>Eukaryota</taxon>
        <taxon>Viridiplantae</taxon>
        <taxon>Streptophyta</taxon>
        <taxon>Embryophyta</taxon>
        <taxon>Tracheophyta</taxon>
        <taxon>Spermatophyta</taxon>
        <taxon>Magnoliopsida</taxon>
        <taxon>Liliopsida</taxon>
        <taxon>Zingiberales</taxon>
        <taxon>Musaceae</taxon>
        <taxon>Musa</taxon>
    </lineage>
</organism>
<keyword evidence="3" id="KW-1185">Reference proteome</keyword>
<evidence type="ECO:0000313" key="2">
    <source>
        <dbReference type="EMBL" id="THU72962.1"/>
    </source>
</evidence>
<protein>
    <submittedName>
        <fullName evidence="2">Uncharacterized protein</fullName>
    </submittedName>
</protein>
<name>A0A4S8KCR3_MUSBA</name>
<sequence>MVGGRSVCWSAGGTKFGSEATFRPSSSIQHHRRNRHHTAYATTGAGNYTGAGEKQIDLERDVVEGCAGSRTERQKNCKKSPRCRKYAGARGRGGKAAES</sequence>
<dbReference type="AlphaFoldDB" id="A0A4S8KCR3"/>
<feature type="compositionally biased region" description="Basic residues" evidence="1">
    <location>
        <begin position="29"/>
        <end position="38"/>
    </location>
</feature>
<gene>
    <name evidence="2" type="ORF">C4D60_Mb04t17760</name>
</gene>
<dbReference type="Proteomes" id="UP000317650">
    <property type="component" value="Chromosome 4"/>
</dbReference>